<dbReference type="SUPFAM" id="SSF51735">
    <property type="entry name" value="NAD(P)-binding Rossmann-fold domains"/>
    <property type="match status" value="1"/>
</dbReference>
<dbReference type="PRINTS" id="PR00081">
    <property type="entry name" value="GDHRDH"/>
</dbReference>
<reference evidence="4 5" key="2">
    <citation type="journal article" date="2015" name="Eukaryot. Cell">
        <title>Asexual propagation of a virulent clone complex in a human and feline outbreak of sporotrichosis.</title>
        <authorList>
            <person name="Teixeira Mde M."/>
            <person name="Rodrigues A.M."/>
            <person name="Tsui C.K."/>
            <person name="de Almeida L.G."/>
            <person name="Van Diepeningen A.D."/>
            <person name="van den Ende B.G."/>
            <person name="Fernandes G.F."/>
            <person name="Kano R."/>
            <person name="Hamelin R.C."/>
            <person name="Lopes-Bezerra L.M."/>
            <person name="Vasconcelos A.T."/>
            <person name="de Hoog S."/>
            <person name="de Camargo Z.P."/>
            <person name="Felipe M.S."/>
        </authorList>
    </citation>
    <scope>NUCLEOTIDE SEQUENCE [LARGE SCALE GENOMIC DNA]</scope>
    <source>
        <strain evidence="4 5">1099-18</strain>
    </source>
</reference>
<dbReference type="EMBL" id="AXCR01000006">
    <property type="protein sequence ID" value="KJR86832.1"/>
    <property type="molecule type" value="Genomic_DNA"/>
</dbReference>
<evidence type="ECO:0000256" key="1">
    <source>
        <dbReference type="ARBA" id="ARBA00006484"/>
    </source>
</evidence>
<comment type="similarity">
    <text evidence="1">Belongs to the short-chain dehydrogenases/reductases (SDR) family.</text>
</comment>
<dbReference type="PANTHER" id="PTHR43391:SF14">
    <property type="entry name" value="DEHYDROGENASE_REDUCTASE SDR FAMILY PROTEIN 7-LIKE"/>
    <property type="match status" value="1"/>
</dbReference>
<evidence type="ECO:0000313" key="5">
    <source>
        <dbReference type="Proteomes" id="UP000033710"/>
    </source>
</evidence>
<proteinExistence type="inferred from homology"/>
<dbReference type="Pfam" id="PF00106">
    <property type="entry name" value="adh_short"/>
    <property type="match status" value="1"/>
</dbReference>
<protein>
    <submittedName>
        <fullName evidence="4">Short-chain dehydrogenase/reductase SDR</fullName>
    </submittedName>
</protein>
<accession>A0A0F2MB13</accession>
<reference evidence="4 5" key="1">
    <citation type="journal article" date="2014" name="BMC Genomics">
        <title>Comparative genomics of the major fungal agents of human and animal Sporotrichosis: Sporothrix schenckii and Sporothrix brasiliensis.</title>
        <authorList>
            <person name="Teixeira M.M."/>
            <person name="de Almeida L.G."/>
            <person name="Kubitschek-Barreira P."/>
            <person name="Alves F.L."/>
            <person name="Kioshima E.S."/>
            <person name="Abadio A.K."/>
            <person name="Fernandes L."/>
            <person name="Derengowski L.S."/>
            <person name="Ferreira K.S."/>
            <person name="Souza R.C."/>
            <person name="Ruiz J.C."/>
            <person name="de Andrade N.C."/>
            <person name="Paes H.C."/>
            <person name="Nicola A.M."/>
            <person name="Albuquerque P."/>
            <person name="Gerber A.L."/>
            <person name="Martins V.P."/>
            <person name="Peconick L.D."/>
            <person name="Neto A.V."/>
            <person name="Chaucanez C.B."/>
            <person name="Silva P.A."/>
            <person name="Cunha O.L."/>
            <person name="de Oliveira F.F."/>
            <person name="dos Santos T.C."/>
            <person name="Barros A.L."/>
            <person name="Soares M.A."/>
            <person name="de Oliveira L.M."/>
            <person name="Marini M.M."/>
            <person name="Villalobos-Duno H."/>
            <person name="Cunha M.M."/>
            <person name="de Hoog S."/>
            <person name="da Silveira J.F."/>
            <person name="Henrissat B."/>
            <person name="Nino-Vega G.A."/>
            <person name="Cisalpino P.S."/>
            <person name="Mora-Montes H.M."/>
            <person name="Almeida S.R."/>
            <person name="Stajich J.E."/>
            <person name="Lopes-Bezerra L.M."/>
            <person name="Vasconcelos A.T."/>
            <person name="Felipe M.S."/>
        </authorList>
    </citation>
    <scope>NUCLEOTIDE SEQUENCE [LARGE SCALE GENOMIC DNA]</scope>
    <source>
        <strain evidence="4 5">1099-18</strain>
    </source>
</reference>
<evidence type="ECO:0000313" key="4">
    <source>
        <dbReference type="EMBL" id="KJR86832.1"/>
    </source>
</evidence>
<evidence type="ECO:0000256" key="2">
    <source>
        <dbReference type="ARBA" id="ARBA00022857"/>
    </source>
</evidence>
<dbReference type="KEGG" id="ssck:SPSK_02718"/>
<dbReference type="InterPro" id="IPR020904">
    <property type="entry name" value="Sc_DH/Rdtase_CS"/>
</dbReference>
<dbReference type="CDD" id="cd05233">
    <property type="entry name" value="SDR_c"/>
    <property type="match status" value="1"/>
</dbReference>
<dbReference type="PANTHER" id="PTHR43391">
    <property type="entry name" value="RETINOL DEHYDROGENASE-RELATED"/>
    <property type="match status" value="1"/>
</dbReference>
<dbReference type="InterPro" id="IPR002347">
    <property type="entry name" value="SDR_fam"/>
</dbReference>
<dbReference type="GO" id="GO:0016491">
    <property type="term" value="F:oxidoreductase activity"/>
    <property type="evidence" value="ECO:0007669"/>
    <property type="project" value="UniProtKB-KW"/>
</dbReference>
<dbReference type="GeneID" id="27664862"/>
<keyword evidence="3" id="KW-0560">Oxidoreductase</keyword>
<dbReference type="Proteomes" id="UP000033710">
    <property type="component" value="Unassembled WGS sequence"/>
</dbReference>
<dbReference type="OrthoDB" id="1933717at2759"/>
<organism evidence="4 5">
    <name type="scientific">Sporothrix schenckii 1099-18</name>
    <dbReference type="NCBI Taxonomy" id="1397361"/>
    <lineage>
        <taxon>Eukaryota</taxon>
        <taxon>Fungi</taxon>
        <taxon>Dikarya</taxon>
        <taxon>Ascomycota</taxon>
        <taxon>Pezizomycotina</taxon>
        <taxon>Sordariomycetes</taxon>
        <taxon>Sordariomycetidae</taxon>
        <taxon>Ophiostomatales</taxon>
        <taxon>Ophiostomataceae</taxon>
        <taxon>Sporothrix</taxon>
    </lineage>
</organism>
<comment type="caution">
    <text evidence="4">The sequence shown here is derived from an EMBL/GenBank/DDBJ whole genome shotgun (WGS) entry which is preliminary data.</text>
</comment>
<dbReference type="RefSeq" id="XP_016589508.1">
    <property type="nucleotide sequence ID" value="XM_016729585.1"/>
</dbReference>
<keyword evidence="2" id="KW-0521">NADP</keyword>
<dbReference type="AlphaFoldDB" id="A0A0F2MB13"/>
<dbReference type="Gene3D" id="3.40.50.720">
    <property type="entry name" value="NAD(P)-binding Rossmann-like Domain"/>
    <property type="match status" value="1"/>
</dbReference>
<dbReference type="VEuPathDB" id="FungiDB:SPSK_02718"/>
<sequence>MRDLAGKVSIVTGGGTGIGLAISLELAKAGDAKLVIASTNSERLEEGALELRKAGAEVLTVVCDVSNRTDVQALHDKAVEKYGQVDIVVCSSGVTTGGPYVNHRPEDWDWVFGVCLYGPAYCIQVFYPEMVARKSGHIVLVGSQAGMNPTWFAHHGPYTAAKSGVMALGAALRLEALEHNVGVTSVVVAATTTNIMKCERSRPEKYGKSQPFDAEKRAARRIPSADVGRMTVQGIIDNKEWVATHPELKQMQKEYFDRILAAYDHEG</sequence>
<evidence type="ECO:0000256" key="3">
    <source>
        <dbReference type="ARBA" id="ARBA00023002"/>
    </source>
</evidence>
<gene>
    <name evidence="4" type="ORF">SPSK_02718</name>
</gene>
<dbReference type="InterPro" id="IPR036291">
    <property type="entry name" value="NAD(P)-bd_dom_sf"/>
</dbReference>
<dbReference type="PROSITE" id="PS00061">
    <property type="entry name" value="ADH_SHORT"/>
    <property type="match status" value="1"/>
</dbReference>
<name>A0A0F2MB13_SPOSC</name>